<dbReference type="InterPro" id="IPR005119">
    <property type="entry name" value="LysR_subst-bd"/>
</dbReference>
<dbReference type="RefSeq" id="WP_105936087.1">
    <property type="nucleotide sequence ID" value="NZ_PVNP01000196.1"/>
</dbReference>
<evidence type="ECO:0000256" key="3">
    <source>
        <dbReference type="ARBA" id="ARBA00023125"/>
    </source>
</evidence>
<dbReference type="InterPro" id="IPR036388">
    <property type="entry name" value="WH-like_DNA-bd_sf"/>
</dbReference>
<dbReference type="InterPro" id="IPR017685">
    <property type="entry name" value="ArgP"/>
</dbReference>
<name>A0A2S9V646_9ALTE</name>
<gene>
    <name evidence="6" type="ORF">C6Y40_19610</name>
</gene>
<evidence type="ECO:0000259" key="5">
    <source>
        <dbReference type="PROSITE" id="PS50931"/>
    </source>
</evidence>
<comment type="caution">
    <text evidence="6">The sequence shown here is derived from an EMBL/GenBank/DDBJ whole genome shotgun (WGS) entry which is preliminary data.</text>
</comment>
<dbReference type="OrthoDB" id="3252676at2"/>
<dbReference type="AlphaFoldDB" id="A0A2S9V646"/>
<feature type="domain" description="HTH lysR-type" evidence="5">
    <location>
        <begin position="2"/>
        <end position="58"/>
    </location>
</feature>
<evidence type="ECO:0000313" key="7">
    <source>
        <dbReference type="Proteomes" id="UP000238949"/>
    </source>
</evidence>
<dbReference type="SUPFAM" id="SSF46785">
    <property type="entry name" value="Winged helix' DNA-binding domain"/>
    <property type="match status" value="1"/>
</dbReference>
<dbReference type="PANTHER" id="PTHR30579">
    <property type="entry name" value="TRANSCRIPTIONAL REGULATOR"/>
    <property type="match status" value="1"/>
</dbReference>
<keyword evidence="2" id="KW-0805">Transcription regulation</keyword>
<sequence>MIDYQLLEALFAVVAEKGFEKAAKRLFLTQSAVSRRIHHLESLLGEPVLIRTKPPKPTELGTKLLVHLQQVQQLELSLNLKGSDFHYDNRQPITVKLAANADSLATWLPEALTAPQESFEYNYRFEILTEDQSVGLKRMKAGEVMVCICSNASPVNGSLAYELGALRYQAICSPSFIKRYDITSPHQLADLPCLVFDEHDKLQHEFLAQLSDSVPRYTHICPSPEGFKQAMLAGLGYGLLPILQLGDSVEKGELVNLMPDYHLDTPLYWHCWEAESPPLKALRTHAVKVAAKRLIKIP</sequence>
<keyword evidence="7" id="KW-1185">Reference proteome</keyword>
<dbReference type="InterPro" id="IPR050176">
    <property type="entry name" value="LTTR"/>
</dbReference>
<dbReference type="PRINTS" id="PR00039">
    <property type="entry name" value="HTHLYSR"/>
</dbReference>
<dbReference type="PROSITE" id="PS50931">
    <property type="entry name" value="HTH_LYSR"/>
    <property type="match status" value="1"/>
</dbReference>
<comment type="similarity">
    <text evidence="1">Belongs to the LysR transcriptional regulatory family.</text>
</comment>
<dbReference type="InterPro" id="IPR036390">
    <property type="entry name" value="WH_DNA-bd_sf"/>
</dbReference>
<dbReference type="Gene3D" id="1.10.10.10">
    <property type="entry name" value="Winged helix-like DNA-binding domain superfamily/Winged helix DNA-binding domain"/>
    <property type="match status" value="1"/>
</dbReference>
<dbReference type="Pfam" id="PF00126">
    <property type="entry name" value="HTH_1"/>
    <property type="match status" value="1"/>
</dbReference>
<dbReference type="Gene3D" id="3.40.190.290">
    <property type="match status" value="1"/>
</dbReference>
<dbReference type="PANTHER" id="PTHR30579:SF2">
    <property type="entry name" value="HTH-TYPE TRANSCRIPTIONAL REGULATOR ARGP"/>
    <property type="match status" value="1"/>
</dbReference>
<dbReference type="EMBL" id="PVNP01000196">
    <property type="protein sequence ID" value="PRO71927.1"/>
    <property type="molecule type" value="Genomic_DNA"/>
</dbReference>
<reference evidence="7" key="1">
    <citation type="journal article" date="2020" name="Int. J. Syst. Evol. Microbiol.">
        <title>Alteromonas alba sp. nov., a marine bacterium isolated from the seawater of the West Pacific Ocean.</title>
        <authorList>
            <person name="Sun C."/>
            <person name="Wu Y.-H."/>
            <person name="Xamxidin M."/>
            <person name="Cheng H."/>
            <person name="Xu X.-W."/>
        </authorList>
    </citation>
    <scope>NUCLEOTIDE SEQUENCE [LARGE SCALE GENOMIC DNA]</scope>
    <source>
        <strain evidence="7">190</strain>
    </source>
</reference>
<organism evidence="6 7">
    <name type="scientific">Alteromonas alba</name>
    <dbReference type="NCBI Taxonomy" id="2079529"/>
    <lineage>
        <taxon>Bacteria</taxon>
        <taxon>Pseudomonadati</taxon>
        <taxon>Pseudomonadota</taxon>
        <taxon>Gammaproteobacteria</taxon>
        <taxon>Alteromonadales</taxon>
        <taxon>Alteromonadaceae</taxon>
        <taxon>Alteromonas/Salinimonas group</taxon>
        <taxon>Alteromonas</taxon>
    </lineage>
</organism>
<proteinExistence type="inferred from homology"/>
<evidence type="ECO:0000256" key="1">
    <source>
        <dbReference type="ARBA" id="ARBA00009437"/>
    </source>
</evidence>
<dbReference type="GO" id="GO:0003677">
    <property type="term" value="F:DNA binding"/>
    <property type="evidence" value="ECO:0007669"/>
    <property type="project" value="UniProtKB-KW"/>
</dbReference>
<keyword evidence="3 6" id="KW-0238">DNA-binding</keyword>
<dbReference type="InterPro" id="IPR000847">
    <property type="entry name" value="LysR_HTH_N"/>
</dbReference>
<dbReference type="GO" id="GO:0003700">
    <property type="term" value="F:DNA-binding transcription factor activity"/>
    <property type="evidence" value="ECO:0007669"/>
    <property type="project" value="InterPro"/>
</dbReference>
<dbReference type="NCBIfam" id="TIGR03298">
    <property type="entry name" value="argP"/>
    <property type="match status" value="1"/>
</dbReference>
<evidence type="ECO:0000256" key="4">
    <source>
        <dbReference type="ARBA" id="ARBA00023163"/>
    </source>
</evidence>
<evidence type="ECO:0000313" key="6">
    <source>
        <dbReference type="EMBL" id="PRO71927.1"/>
    </source>
</evidence>
<protein>
    <submittedName>
        <fullName evidence="6">ArgP/LysG family DNA-binding transcriptional regulator</fullName>
    </submittedName>
</protein>
<dbReference type="NCBIfam" id="NF002964">
    <property type="entry name" value="PRK03635.1"/>
    <property type="match status" value="1"/>
</dbReference>
<evidence type="ECO:0000256" key="2">
    <source>
        <dbReference type="ARBA" id="ARBA00023015"/>
    </source>
</evidence>
<dbReference type="SUPFAM" id="SSF53850">
    <property type="entry name" value="Periplasmic binding protein-like II"/>
    <property type="match status" value="1"/>
</dbReference>
<dbReference type="Pfam" id="PF03466">
    <property type="entry name" value="LysR_substrate"/>
    <property type="match status" value="1"/>
</dbReference>
<keyword evidence="4" id="KW-0804">Transcription</keyword>
<dbReference type="Proteomes" id="UP000238949">
    <property type="component" value="Unassembled WGS sequence"/>
</dbReference>
<accession>A0A2S9V646</accession>